<proteinExistence type="predicted"/>
<evidence type="ECO:0000313" key="2">
    <source>
        <dbReference type="EMBL" id="CAB4579860.1"/>
    </source>
</evidence>
<dbReference type="InterPro" id="IPR009061">
    <property type="entry name" value="DNA-bd_dom_put_sf"/>
</dbReference>
<dbReference type="AlphaFoldDB" id="A0A6J6ETG9"/>
<dbReference type="Gene3D" id="1.10.1660.10">
    <property type="match status" value="1"/>
</dbReference>
<gene>
    <name evidence="2" type="ORF">UFOPK1740_00836</name>
</gene>
<dbReference type="GO" id="GO:0003677">
    <property type="term" value="F:DNA binding"/>
    <property type="evidence" value="ECO:0007669"/>
    <property type="project" value="InterPro"/>
</dbReference>
<dbReference type="SUPFAM" id="SSF46955">
    <property type="entry name" value="Putative DNA-binding domain"/>
    <property type="match status" value="1"/>
</dbReference>
<dbReference type="CDD" id="cd04762">
    <property type="entry name" value="HTH_MerR-trunc"/>
    <property type="match status" value="1"/>
</dbReference>
<sequence>MKHSLLTPSEVAKLFKVDPKTVTRWSNNGKITCIRTAGGHRRYRLEEVQKLLNGSQSVAI</sequence>
<reference evidence="2" key="1">
    <citation type="submission" date="2020-05" db="EMBL/GenBank/DDBJ databases">
        <authorList>
            <person name="Chiriac C."/>
            <person name="Salcher M."/>
            <person name="Ghai R."/>
            <person name="Kavagutti S V."/>
        </authorList>
    </citation>
    <scope>NUCLEOTIDE SEQUENCE</scope>
</reference>
<protein>
    <submittedName>
        <fullName evidence="2">Unannotated protein</fullName>
    </submittedName>
</protein>
<dbReference type="EMBL" id="CAEZTU010000038">
    <property type="protein sequence ID" value="CAB4579860.1"/>
    <property type="molecule type" value="Genomic_DNA"/>
</dbReference>
<organism evidence="2">
    <name type="scientific">freshwater metagenome</name>
    <dbReference type="NCBI Taxonomy" id="449393"/>
    <lineage>
        <taxon>unclassified sequences</taxon>
        <taxon>metagenomes</taxon>
        <taxon>ecological metagenomes</taxon>
    </lineage>
</organism>
<feature type="domain" description="Helix-turn-helix" evidence="1">
    <location>
        <begin position="5"/>
        <end position="53"/>
    </location>
</feature>
<dbReference type="NCBIfam" id="TIGR01764">
    <property type="entry name" value="excise"/>
    <property type="match status" value="1"/>
</dbReference>
<dbReference type="Pfam" id="PF12728">
    <property type="entry name" value="HTH_17"/>
    <property type="match status" value="1"/>
</dbReference>
<dbReference type="InterPro" id="IPR048048">
    <property type="entry name" value="BldC-like"/>
</dbReference>
<dbReference type="InterPro" id="IPR041657">
    <property type="entry name" value="HTH_17"/>
</dbReference>
<dbReference type="InterPro" id="IPR010093">
    <property type="entry name" value="SinI_DNA-bd"/>
</dbReference>
<accession>A0A6J6ETG9</accession>
<evidence type="ECO:0000259" key="1">
    <source>
        <dbReference type="Pfam" id="PF12728"/>
    </source>
</evidence>
<dbReference type="NCBIfam" id="NF033787">
    <property type="entry name" value="HTH_BldC"/>
    <property type="match status" value="1"/>
</dbReference>
<name>A0A6J6ETG9_9ZZZZ</name>